<dbReference type="EMBL" id="FOGB01000002">
    <property type="protein sequence ID" value="SEQ24536.1"/>
    <property type="molecule type" value="Genomic_DNA"/>
</dbReference>
<sequence length="424" mass="48456">MPAYGSKPFKEAIDYLQQKVPLPTNGWADVYGQQHDHGFMIAGAKKTAIVEDFLTGIQAAIKDGETLQNFQKRFDTIVEKHGWSYHGSRGWRSRLIYETNIRQAYNAGREAQMAEPGFKKLFPYMEYRHSGAENFRPQHKKWDRLVLASDDPFWGAHSPSNGYGCKCKKFPKSERAMRRLGKTGPDIAPADEFKEYPDKRTGEIRKIPLGIDPGFEHTPGQSWLRQSTPHVQEQWPSTIKSVPVGPVAKPPLPAATSVSSKSLMVDGLPDEQYVQAFLGEFGEGDLIFKDVLGEPIAINDYLFRGADGQYKVSKDKLRHRYMRLLARAIQNPDEIWAILETDRARPGKYKLKRRYIKRWVMEESGQSVHGFSAFEYGQGIWTGNTSFTPHRKQRGQKVPDNDAYLERQREGVNLYVRKESAKEE</sequence>
<dbReference type="RefSeq" id="WP_091354521.1">
    <property type="nucleotide sequence ID" value="NZ_AP025284.1"/>
</dbReference>
<accession>A0A1H9EFK6</accession>
<evidence type="ECO:0000313" key="3">
    <source>
        <dbReference type="EMBL" id="SEQ24536.1"/>
    </source>
</evidence>
<reference evidence="4" key="1">
    <citation type="submission" date="2016-10" db="EMBL/GenBank/DDBJ databases">
        <authorList>
            <person name="Varghese N."/>
            <person name="Submissions S."/>
        </authorList>
    </citation>
    <scope>NUCLEOTIDE SEQUENCE [LARGE SCALE GENOMIC DNA]</scope>
    <source>
        <strain evidence="4">DSM 18887</strain>
    </source>
</reference>
<dbReference type="STRING" id="355243.SAMN03080615_00876"/>
<feature type="domain" description="Phage-Barnase-EndoU-ColicinE5/D-RelE like nuclease 2" evidence="2">
    <location>
        <begin position="277"/>
        <end position="415"/>
    </location>
</feature>
<dbReference type="OrthoDB" id="9813502at2"/>
<proteinExistence type="predicted"/>
<evidence type="ECO:0000313" key="4">
    <source>
        <dbReference type="Proteomes" id="UP000198749"/>
    </source>
</evidence>
<dbReference type="Pfam" id="PF04233">
    <property type="entry name" value="Phage_Mu_F"/>
    <property type="match status" value="1"/>
</dbReference>
<evidence type="ECO:0000259" key="2">
    <source>
        <dbReference type="Pfam" id="PF18810"/>
    </source>
</evidence>
<keyword evidence="4" id="KW-1185">Reference proteome</keyword>
<dbReference type="InterPro" id="IPR006528">
    <property type="entry name" value="Phage_head_morphogenesis_dom"/>
</dbReference>
<feature type="domain" description="Phage head morphogenesis" evidence="1">
    <location>
        <begin position="55"/>
        <end position="168"/>
    </location>
</feature>
<gene>
    <name evidence="3" type="ORF">SAMN03080615_00876</name>
</gene>
<protein>
    <submittedName>
        <fullName evidence="3">Phage Mu protein F like protein</fullName>
    </submittedName>
</protein>
<name>A0A1H9EFK6_9GAMM</name>
<dbReference type="AlphaFoldDB" id="A0A1H9EFK6"/>
<dbReference type="InterPro" id="IPR041110">
    <property type="entry name" value="PBECR2"/>
</dbReference>
<dbReference type="Proteomes" id="UP000198749">
    <property type="component" value="Unassembled WGS sequence"/>
</dbReference>
<evidence type="ECO:0000259" key="1">
    <source>
        <dbReference type="Pfam" id="PF04233"/>
    </source>
</evidence>
<dbReference type="Pfam" id="PF18810">
    <property type="entry name" value="PBECR2"/>
    <property type="match status" value="1"/>
</dbReference>
<organism evidence="3 4">
    <name type="scientific">Amphritea atlantica</name>
    <dbReference type="NCBI Taxonomy" id="355243"/>
    <lineage>
        <taxon>Bacteria</taxon>
        <taxon>Pseudomonadati</taxon>
        <taxon>Pseudomonadota</taxon>
        <taxon>Gammaproteobacteria</taxon>
        <taxon>Oceanospirillales</taxon>
        <taxon>Oceanospirillaceae</taxon>
        <taxon>Amphritea</taxon>
    </lineage>
</organism>